<dbReference type="EMBL" id="JBBPBM010000005">
    <property type="protein sequence ID" value="KAK8584259.1"/>
    <property type="molecule type" value="Genomic_DNA"/>
</dbReference>
<proteinExistence type="predicted"/>
<name>A0ABR2FQ71_9ROSI</name>
<evidence type="ECO:0000313" key="2">
    <source>
        <dbReference type="Proteomes" id="UP001472677"/>
    </source>
</evidence>
<reference evidence="1 2" key="1">
    <citation type="journal article" date="2024" name="G3 (Bethesda)">
        <title>Genome assembly of Hibiscus sabdariffa L. provides insights into metabolisms of medicinal natural products.</title>
        <authorList>
            <person name="Kim T."/>
        </authorList>
    </citation>
    <scope>NUCLEOTIDE SEQUENCE [LARGE SCALE GENOMIC DNA]</scope>
    <source>
        <strain evidence="1">TK-2024</strain>
        <tissue evidence="1">Old leaves</tissue>
    </source>
</reference>
<dbReference type="Proteomes" id="UP001472677">
    <property type="component" value="Unassembled WGS sequence"/>
</dbReference>
<protein>
    <submittedName>
        <fullName evidence="1">Uncharacterized protein</fullName>
    </submittedName>
</protein>
<sequence>MLHRLGTVIMKTTPSVLDPANNAASLRIKTSLVGQYHVVAVRNKVLLMEAWVQRPEAFMETTVVLLTERKHGTPRKVKVYRMKTDFGQRDGSDAGVGFGGISVLEIK</sequence>
<evidence type="ECO:0000313" key="1">
    <source>
        <dbReference type="EMBL" id="KAK8584259.1"/>
    </source>
</evidence>
<gene>
    <name evidence="1" type="ORF">V6N12_068505</name>
</gene>
<organism evidence="1 2">
    <name type="scientific">Hibiscus sabdariffa</name>
    <name type="common">roselle</name>
    <dbReference type="NCBI Taxonomy" id="183260"/>
    <lineage>
        <taxon>Eukaryota</taxon>
        <taxon>Viridiplantae</taxon>
        <taxon>Streptophyta</taxon>
        <taxon>Embryophyta</taxon>
        <taxon>Tracheophyta</taxon>
        <taxon>Spermatophyta</taxon>
        <taxon>Magnoliopsida</taxon>
        <taxon>eudicotyledons</taxon>
        <taxon>Gunneridae</taxon>
        <taxon>Pentapetalae</taxon>
        <taxon>rosids</taxon>
        <taxon>malvids</taxon>
        <taxon>Malvales</taxon>
        <taxon>Malvaceae</taxon>
        <taxon>Malvoideae</taxon>
        <taxon>Hibiscus</taxon>
    </lineage>
</organism>
<keyword evidence="2" id="KW-1185">Reference proteome</keyword>
<comment type="caution">
    <text evidence="1">The sequence shown here is derived from an EMBL/GenBank/DDBJ whole genome shotgun (WGS) entry which is preliminary data.</text>
</comment>
<accession>A0ABR2FQ71</accession>